<evidence type="ECO:0000256" key="1">
    <source>
        <dbReference type="SAM" id="MobiDB-lite"/>
    </source>
</evidence>
<dbReference type="Proteomes" id="UP001500689">
    <property type="component" value="Unassembled WGS sequence"/>
</dbReference>
<feature type="compositionally biased region" description="Low complexity" evidence="1">
    <location>
        <begin position="16"/>
        <end position="33"/>
    </location>
</feature>
<dbReference type="InterPro" id="IPR018392">
    <property type="entry name" value="LysM"/>
</dbReference>
<evidence type="ECO:0000313" key="5">
    <source>
        <dbReference type="Proteomes" id="UP001500689"/>
    </source>
</evidence>
<feature type="compositionally biased region" description="Basic and acidic residues" evidence="1">
    <location>
        <begin position="93"/>
        <end position="105"/>
    </location>
</feature>
<evidence type="ECO:0000256" key="2">
    <source>
        <dbReference type="SAM" id="Phobius"/>
    </source>
</evidence>
<keyword evidence="2" id="KW-0472">Membrane</keyword>
<feature type="region of interest" description="Disordered" evidence="1">
    <location>
        <begin position="1"/>
        <end position="209"/>
    </location>
</feature>
<accession>A0ABP6V6H8</accession>
<reference evidence="5" key="1">
    <citation type="journal article" date="2019" name="Int. J. Syst. Evol. Microbiol.">
        <title>The Global Catalogue of Microorganisms (GCM) 10K type strain sequencing project: providing services to taxonomists for standard genome sequencing and annotation.</title>
        <authorList>
            <consortium name="The Broad Institute Genomics Platform"/>
            <consortium name="The Broad Institute Genome Sequencing Center for Infectious Disease"/>
            <person name="Wu L."/>
            <person name="Ma J."/>
        </authorList>
    </citation>
    <scope>NUCLEOTIDE SEQUENCE [LARGE SCALE GENOMIC DNA]</scope>
    <source>
        <strain evidence="5">JCM 16898</strain>
    </source>
</reference>
<dbReference type="InterPro" id="IPR036779">
    <property type="entry name" value="LysM_dom_sf"/>
</dbReference>
<sequence>MSILADRGFVRPLMPAPAGRAADATTPDTPARTGSGGAARRDRTGSGGAARRDRTGRQNTAEAPEDESATRETHPPRTGTRITRTGGFPTRRAPADEPGCREGKAPESQTRPTREDGARTGQAAAGSHTRRASVEESRARQVVAGGHRAPQVPGDDPRVRQASEDGARVQRARAGRSLARPAEDGPRVRQASVEESRAQRARAGGARLRQVPVDEPGVGHEQVAGSDVRPGFAAGSRLRAGSAGGACARQASVVEPAIREVPARRSGVRHVPVAPPGPGRTARERRGELVRPPTRARVVAGRRGGPATCPETRRPAVRWPWLLAIAAAACLIVTGLGVFGAGVPGGAVPEQTASVSVRAGDTLSALAARFAPDADQAAVVDRIKTLNRLDDAVLVPGLPLTVPVAEGAPSAGS</sequence>
<feature type="transmembrane region" description="Helical" evidence="2">
    <location>
        <begin position="319"/>
        <end position="341"/>
    </location>
</feature>
<evidence type="ECO:0000259" key="3">
    <source>
        <dbReference type="SMART" id="SM00257"/>
    </source>
</evidence>
<feature type="compositionally biased region" description="Basic and acidic residues" evidence="1">
    <location>
        <begin position="181"/>
        <end position="198"/>
    </location>
</feature>
<keyword evidence="2" id="KW-1133">Transmembrane helix</keyword>
<feature type="compositionally biased region" description="Basic and acidic residues" evidence="1">
    <location>
        <begin position="39"/>
        <end position="56"/>
    </location>
</feature>
<feature type="domain" description="LysM" evidence="3">
    <location>
        <begin position="354"/>
        <end position="403"/>
    </location>
</feature>
<evidence type="ECO:0000313" key="4">
    <source>
        <dbReference type="EMBL" id="GAA3529903.1"/>
    </source>
</evidence>
<comment type="caution">
    <text evidence="4">The sequence shown here is derived from an EMBL/GenBank/DDBJ whole genome shotgun (WGS) entry which is preliminary data.</text>
</comment>
<name>A0ABP6V6H8_9PSEU</name>
<organism evidence="4 5">
    <name type="scientific">Amycolatopsis ultiminotia</name>
    <dbReference type="NCBI Taxonomy" id="543629"/>
    <lineage>
        <taxon>Bacteria</taxon>
        <taxon>Bacillati</taxon>
        <taxon>Actinomycetota</taxon>
        <taxon>Actinomycetes</taxon>
        <taxon>Pseudonocardiales</taxon>
        <taxon>Pseudonocardiaceae</taxon>
        <taxon>Amycolatopsis</taxon>
    </lineage>
</organism>
<gene>
    <name evidence="4" type="ORF">GCM10022222_11060</name>
</gene>
<dbReference type="Gene3D" id="3.10.350.10">
    <property type="entry name" value="LysM domain"/>
    <property type="match status" value="1"/>
</dbReference>
<feature type="compositionally biased region" description="Basic and acidic residues" evidence="1">
    <location>
        <begin position="155"/>
        <end position="168"/>
    </location>
</feature>
<dbReference type="SMART" id="SM00257">
    <property type="entry name" value="LysM"/>
    <property type="match status" value="1"/>
</dbReference>
<feature type="compositionally biased region" description="Low complexity" evidence="1">
    <location>
        <begin position="76"/>
        <end position="92"/>
    </location>
</feature>
<proteinExistence type="predicted"/>
<dbReference type="EMBL" id="BAAAZN010000002">
    <property type="protein sequence ID" value="GAA3529903.1"/>
    <property type="molecule type" value="Genomic_DNA"/>
</dbReference>
<dbReference type="Pfam" id="PF01476">
    <property type="entry name" value="LysM"/>
    <property type="match status" value="1"/>
</dbReference>
<keyword evidence="2" id="KW-0812">Transmembrane</keyword>
<feature type="region of interest" description="Disordered" evidence="1">
    <location>
        <begin position="265"/>
        <end position="290"/>
    </location>
</feature>
<keyword evidence="5" id="KW-1185">Reference proteome</keyword>
<protein>
    <recommendedName>
        <fullName evidence="3">LysM domain-containing protein</fullName>
    </recommendedName>
</protein>
<dbReference type="CDD" id="cd00118">
    <property type="entry name" value="LysM"/>
    <property type="match status" value="1"/>
</dbReference>